<evidence type="ECO:0000259" key="4">
    <source>
        <dbReference type="PROSITE" id="PS50995"/>
    </source>
</evidence>
<dbReference type="PANTHER" id="PTHR33164">
    <property type="entry name" value="TRANSCRIPTIONAL REGULATOR, MARR FAMILY"/>
    <property type="match status" value="1"/>
</dbReference>
<dbReference type="Gene3D" id="1.10.10.10">
    <property type="entry name" value="Winged helix-like DNA-binding domain superfamily/Winged helix DNA-binding domain"/>
    <property type="match status" value="1"/>
</dbReference>
<evidence type="ECO:0000256" key="2">
    <source>
        <dbReference type="ARBA" id="ARBA00023125"/>
    </source>
</evidence>
<feature type="domain" description="HTH marR-type" evidence="4">
    <location>
        <begin position="1"/>
        <end position="133"/>
    </location>
</feature>
<dbReference type="InterPro" id="IPR039422">
    <property type="entry name" value="MarR/SlyA-like"/>
</dbReference>
<dbReference type="RefSeq" id="WP_211020583.1">
    <property type="nucleotide sequence ID" value="NZ_BOSL01000027.1"/>
</dbReference>
<dbReference type="PROSITE" id="PS01117">
    <property type="entry name" value="HTH_MARR_1"/>
    <property type="match status" value="1"/>
</dbReference>
<dbReference type="InterPro" id="IPR023187">
    <property type="entry name" value="Tscrpt_reg_MarR-type_CS"/>
</dbReference>
<dbReference type="PROSITE" id="PS50995">
    <property type="entry name" value="HTH_MARR_2"/>
    <property type="match status" value="1"/>
</dbReference>
<sequence>MDEQALDVIEVELAILYRRISNRKHGNLDRSAYLLLHQISVYGAAGVKALADEFHLDVSTVSRQAAALEQKGYVFRTPDPTDRRAYSLQITELGKRELIESKKARTERIGRLIRDWTEEEQQIFGELLTRLNRTFD</sequence>
<evidence type="ECO:0000256" key="1">
    <source>
        <dbReference type="ARBA" id="ARBA00023015"/>
    </source>
</evidence>
<gene>
    <name evidence="5" type="primary">yxaD</name>
    <name evidence="5" type="ORF">J42TS3_50280</name>
</gene>
<dbReference type="PRINTS" id="PR00598">
    <property type="entry name" value="HTHMARR"/>
</dbReference>
<dbReference type="SUPFAM" id="SSF46785">
    <property type="entry name" value="Winged helix' DNA-binding domain"/>
    <property type="match status" value="1"/>
</dbReference>
<reference evidence="5 6" key="1">
    <citation type="submission" date="2021-03" db="EMBL/GenBank/DDBJ databases">
        <title>Antimicrobial resistance genes in bacteria isolated from Japanese honey, and their potential for conferring macrolide and lincosamide resistance in the American foulbrood pathogen Paenibacillus larvae.</title>
        <authorList>
            <person name="Okamoto M."/>
            <person name="Kumagai M."/>
            <person name="Kanamori H."/>
            <person name="Takamatsu D."/>
        </authorList>
    </citation>
    <scope>NUCLEOTIDE SEQUENCE [LARGE SCALE GENOMIC DNA]</scope>
    <source>
        <strain evidence="5 6">J42TS3</strain>
    </source>
</reference>
<evidence type="ECO:0000256" key="3">
    <source>
        <dbReference type="ARBA" id="ARBA00023163"/>
    </source>
</evidence>
<keyword evidence="2" id="KW-0238">DNA-binding</keyword>
<protein>
    <submittedName>
        <fullName evidence="5">HTH-type transcriptional regulator YxaD</fullName>
    </submittedName>
</protein>
<dbReference type="InterPro" id="IPR036390">
    <property type="entry name" value="WH_DNA-bd_sf"/>
</dbReference>
<dbReference type="PANTHER" id="PTHR33164:SF57">
    <property type="entry name" value="MARR-FAMILY TRANSCRIPTIONAL REGULATOR"/>
    <property type="match status" value="1"/>
</dbReference>
<dbReference type="InterPro" id="IPR036388">
    <property type="entry name" value="WH-like_DNA-bd_sf"/>
</dbReference>
<evidence type="ECO:0000313" key="5">
    <source>
        <dbReference type="EMBL" id="GIP55993.1"/>
    </source>
</evidence>
<dbReference type="Pfam" id="PF01047">
    <property type="entry name" value="MarR"/>
    <property type="match status" value="1"/>
</dbReference>
<dbReference type="EMBL" id="BOSL01000027">
    <property type="protein sequence ID" value="GIP55993.1"/>
    <property type="molecule type" value="Genomic_DNA"/>
</dbReference>
<evidence type="ECO:0000313" key="6">
    <source>
        <dbReference type="Proteomes" id="UP000679992"/>
    </source>
</evidence>
<accession>A0ABQ4MJ39</accession>
<comment type="caution">
    <text evidence="5">The sequence shown here is derived from an EMBL/GenBank/DDBJ whole genome shotgun (WGS) entry which is preliminary data.</text>
</comment>
<keyword evidence="3" id="KW-0804">Transcription</keyword>
<dbReference type="InterPro" id="IPR000835">
    <property type="entry name" value="HTH_MarR-typ"/>
</dbReference>
<dbReference type="Proteomes" id="UP000679992">
    <property type="component" value="Unassembled WGS sequence"/>
</dbReference>
<dbReference type="SMART" id="SM00347">
    <property type="entry name" value="HTH_MARR"/>
    <property type="match status" value="1"/>
</dbReference>
<keyword evidence="6" id="KW-1185">Reference proteome</keyword>
<proteinExistence type="predicted"/>
<keyword evidence="1" id="KW-0805">Transcription regulation</keyword>
<name>A0ABQ4MJ39_9BACL</name>
<organism evidence="5 6">
    <name type="scientific">Paenibacillus vini</name>
    <dbReference type="NCBI Taxonomy" id="1476024"/>
    <lineage>
        <taxon>Bacteria</taxon>
        <taxon>Bacillati</taxon>
        <taxon>Bacillota</taxon>
        <taxon>Bacilli</taxon>
        <taxon>Bacillales</taxon>
        <taxon>Paenibacillaceae</taxon>
        <taxon>Paenibacillus</taxon>
    </lineage>
</organism>